<keyword evidence="1" id="KW-0479">Metal-binding</keyword>
<proteinExistence type="predicted"/>
<dbReference type="Gene3D" id="3.30.160.60">
    <property type="entry name" value="Classic Zinc Finger"/>
    <property type="match status" value="1"/>
</dbReference>
<feature type="compositionally biased region" description="Acidic residues" evidence="2">
    <location>
        <begin position="486"/>
        <end position="495"/>
    </location>
</feature>
<dbReference type="PROSITE" id="PS00028">
    <property type="entry name" value="ZINC_FINGER_C2H2_1"/>
    <property type="match status" value="3"/>
</dbReference>
<keyword evidence="4" id="KW-1185">Reference proteome</keyword>
<dbReference type="PROSITE" id="PS50157">
    <property type="entry name" value="ZINC_FINGER_C2H2_2"/>
    <property type="match status" value="3"/>
</dbReference>
<evidence type="ECO:0000259" key="3">
    <source>
        <dbReference type="PROSITE" id="PS50157"/>
    </source>
</evidence>
<evidence type="ECO:0000313" key="5">
    <source>
        <dbReference type="RefSeq" id="XP_013791886.1"/>
    </source>
</evidence>
<feature type="compositionally biased region" description="Basic and acidic residues" evidence="2">
    <location>
        <begin position="496"/>
        <end position="512"/>
    </location>
</feature>
<dbReference type="RefSeq" id="XP_013791886.1">
    <property type="nucleotide sequence ID" value="XM_013936432.2"/>
</dbReference>
<evidence type="ECO:0000256" key="2">
    <source>
        <dbReference type="SAM" id="MobiDB-lite"/>
    </source>
</evidence>
<evidence type="ECO:0000256" key="1">
    <source>
        <dbReference type="PROSITE-ProRule" id="PRU00042"/>
    </source>
</evidence>
<sequence>DTAGHVLEKWILSTREEEPLILHQFLRFGETKAIAHRLLLQLNNDKPEQVISLPKTDSDIRKFIERTNMVTGAAVIKQESMLTNSSSVSSSLRIRRDSYGRQPSSTSSSHSLSPSAGSPVNCTSPVTVSPLNKLQSMQPCDYKLQTMQPCDYRREKISPEFHASDEVIGFPRTTPLSSPATSVPSVSTVFTNHTTTATINSDLSISDGGSEEDSKTAINLSQKGTHHFDSIYVAKKVKHLRKSTNPMKRRWNPFVLSTLNTNPATGKKRVQCHVCFKTFCDKGALKIHFSAVHLREMHKCTVEGCNMMFSSRRSRNRHSANPNPKLHTPTFRRRINPHDGRSSNPFLTLSSSAFVSLKTNLVPTSNTEDVDRDTSKLQDISQVSSSAAVSNDILVSSQSQVQLSKLSNEDTENLLITKKHGPEDSRKNTELSNEGINLSVKEISSFSSKGVRKRKSLKPTKCAVTSDDEMEFISTEESSSDTFMDQGDENEDNDLFESKSEDGYSDIHDDSRDEDLDKINFMVENIKQDTCRQEEVRPHSPVNSNTQEKNITLGKSECNELKKIDCEISENPLRHLESLSMIPFTSIVSTPTRSIASKHLSGSISFHAPGLGLAAPIRSESTCSPTNTIHPASSRSITPGPQGQSFNEQDSNPDCDQHFPLVAGYRDMGSLDVPVDKENPRRCVACGKIFQNHFGVKTHYQNVHLKLMHKCTVEGCNAAFPSKRSRDRHSANLNLHRKLLSTNSDKISPFLEKNNIYPYHTGVLRDDFFSRLYDPQALPLNFTDLYPGRIPTCVPESLTTSPAFPNHLGSIGHVLPFHPAFMSPANSTSIPEGMVGIVSINGRDSSANPLVTSTECPSKTKSLKLNHQNKSSSVTLDEELLPGAEGQYTCEFCQKTFNDCILMKDHYEQFHVEELLLCSVEGCSKVFLTKRARSSHTHNESSHNVVQTATTIPVS</sequence>
<evidence type="ECO:0000313" key="4">
    <source>
        <dbReference type="Proteomes" id="UP000694941"/>
    </source>
</evidence>
<feature type="domain" description="C2H2-type" evidence="3">
    <location>
        <begin position="681"/>
        <end position="704"/>
    </location>
</feature>
<protein>
    <submittedName>
        <fullName evidence="5">Zinc finger protein basonuclin-2-like</fullName>
    </submittedName>
</protein>
<keyword evidence="1" id="KW-0862">Zinc</keyword>
<feature type="domain" description="C2H2-type" evidence="3">
    <location>
        <begin position="270"/>
        <end position="298"/>
    </location>
</feature>
<dbReference type="Proteomes" id="UP000694941">
    <property type="component" value="Unplaced"/>
</dbReference>
<dbReference type="PANTHER" id="PTHR15021:SF0">
    <property type="entry name" value="DISCO-RELATED, ISOFORM A-RELATED"/>
    <property type="match status" value="1"/>
</dbReference>
<feature type="region of interest" description="Disordered" evidence="2">
    <location>
        <begin position="312"/>
        <end position="343"/>
    </location>
</feature>
<feature type="region of interest" description="Disordered" evidence="2">
    <location>
        <begin position="414"/>
        <end position="433"/>
    </location>
</feature>
<dbReference type="InterPro" id="IPR013087">
    <property type="entry name" value="Znf_C2H2_type"/>
</dbReference>
<feature type="non-terminal residue" evidence="5">
    <location>
        <position position="1"/>
    </location>
</feature>
<feature type="compositionally biased region" description="Basic and acidic residues" evidence="2">
    <location>
        <begin position="420"/>
        <end position="429"/>
    </location>
</feature>
<reference evidence="5" key="1">
    <citation type="submission" date="2025-08" db="UniProtKB">
        <authorList>
            <consortium name="RefSeq"/>
        </authorList>
    </citation>
    <scope>IDENTIFICATION</scope>
    <source>
        <tissue evidence="5">Muscle</tissue>
    </source>
</reference>
<gene>
    <name evidence="5" type="primary">LOC106475756</name>
</gene>
<feature type="compositionally biased region" description="Low complexity" evidence="2">
    <location>
        <begin position="103"/>
        <end position="119"/>
    </location>
</feature>
<feature type="region of interest" description="Disordered" evidence="2">
    <location>
        <begin position="87"/>
        <end position="124"/>
    </location>
</feature>
<feature type="domain" description="C2H2-type" evidence="3">
    <location>
        <begin position="888"/>
        <end position="916"/>
    </location>
</feature>
<accession>A0ABM1C033</accession>
<keyword evidence="1" id="KW-0863">Zinc-finger</keyword>
<name>A0ABM1C033_LIMPO</name>
<dbReference type="SMART" id="SM00355">
    <property type="entry name" value="ZnF_C2H2"/>
    <property type="match status" value="6"/>
</dbReference>
<dbReference type="GeneID" id="106475756"/>
<dbReference type="PANTHER" id="PTHR15021">
    <property type="entry name" value="DISCONNECTED-RELATED"/>
    <property type="match status" value="1"/>
</dbReference>
<feature type="region of interest" description="Disordered" evidence="2">
    <location>
        <begin position="468"/>
        <end position="512"/>
    </location>
</feature>
<organism evidence="4 5">
    <name type="scientific">Limulus polyphemus</name>
    <name type="common">Atlantic horseshoe crab</name>
    <dbReference type="NCBI Taxonomy" id="6850"/>
    <lineage>
        <taxon>Eukaryota</taxon>
        <taxon>Metazoa</taxon>
        <taxon>Ecdysozoa</taxon>
        <taxon>Arthropoda</taxon>
        <taxon>Chelicerata</taxon>
        <taxon>Merostomata</taxon>
        <taxon>Xiphosura</taxon>
        <taxon>Limulidae</taxon>
        <taxon>Limulus</taxon>
    </lineage>
</organism>
<dbReference type="InterPro" id="IPR040436">
    <property type="entry name" value="Disconnected-like"/>
</dbReference>
<feature type="region of interest" description="Disordered" evidence="2">
    <location>
        <begin position="622"/>
        <end position="652"/>
    </location>
</feature>